<dbReference type="AlphaFoldDB" id="A0A1I2DX54"/>
<evidence type="ECO:0000313" key="2">
    <source>
        <dbReference type="EMBL" id="SFE85214.1"/>
    </source>
</evidence>
<sequence>MSKAVKLFGLAVACALGISAQTASAGTPSGDYAMFQHCPYQSNAIVTGCVVATINSGSFKIGRANVPINKPIVLQGGVNNIADMGQFYVPTDVPAMSPTALDVPGGLLGLMEPDTTWPGPLAQAFWNIVNTANDVTATAELVGTPQAKLINASFPPDTGDATVIQLPIRIHLQNPFLGNTCYIGSASQPIVLKLVANTTSPPPPNSPISGVPAPLTIMDTTNPVGQILLAENGTLVDNAFAVPAAKGCGNTLLPIPIITPILQGIVSAAVNLKEGLPAAAGKNTAIMSGDTAIGPSVYVQASEQ</sequence>
<evidence type="ECO:0000313" key="3">
    <source>
        <dbReference type="Proteomes" id="UP000199477"/>
    </source>
</evidence>
<organism evidence="2 3">
    <name type="scientific">Dyella marensis</name>
    <dbReference type="NCBI Taxonomy" id="500610"/>
    <lineage>
        <taxon>Bacteria</taxon>
        <taxon>Pseudomonadati</taxon>
        <taxon>Pseudomonadota</taxon>
        <taxon>Gammaproteobacteria</taxon>
        <taxon>Lysobacterales</taxon>
        <taxon>Rhodanobacteraceae</taxon>
        <taxon>Dyella</taxon>
    </lineage>
</organism>
<dbReference type="Proteomes" id="UP000199477">
    <property type="component" value="Unassembled WGS sequence"/>
</dbReference>
<dbReference type="EMBL" id="FONH01000004">
    <property type="protein sequence ID" value="SFE85214.1"/>
    <property type="molecule type" value="Genomic_DNA"/>
</dbReference>
<evidence type="ECO:0008006" key="4">
    <source>
        <dbReference type="Google" id="ProtNLM"/>
    </source>
</evidence>
<name>A0A1I2DX54_9GAMM</name>
<keyword evidence="1" id="KW-0732">Signal</keyword>
<proteinExistence type="predicted"/>
<keyword evidence="3" id="KW-1185">Reference proteome</keyword>
<feature type="chain" id="PRO_5011612274" description="Secreted protein" evidence="1">
    <location>
        <begin position="26"/>
        <end position="304"/>
    </location>
</feature>
<dbReference type="STRING" id="500610.SAMN02799615_01854"/>
<evidence type="ECO:0000256" key="1">
    <source>
        <dbReference type="SAM" id="SignalP"/>
    </source>
</evidence>
<reference evidence="3" key="1">
    <citation type="submission" date="2016-10" db="EMBL/GenBank/DDBJ databases">
        <authorList>
            <person name="Varghese N."/>
            <person name="Submissions S."/>
        </authorList>
    </citation>
    <scope>NUCLEOTIDE SEQUENCE [LARGE SCALE GENOMIC DNA]</scope>
    <source>
        <strain evidence="3">UNC178MFTsu3.1</strain>
    </source>
</reference>
<gene>
    <name evidence="2" type="ORF">SAMN02799615_01854</name>
</gene>
<feature type="signal peptide" evidence="1">
    <location>
        <begin position="1"/>
        <end position="25"/>
    </location>
</feature>
<dbReference type="RefSeq" id="WP_197022819.1">
    <property type="nucleotide sequence ID" value="NZ_FONH01000004.1"/>
</dbReference>
<protein>
    <recommendedName>
        <fullName evidence="4">Secreted protein</fullName>
    </recommendedName>
</protein>
<accession>A0A1I2DX54</accession>